<keyword evidence="3" id="KW-0723">Serine/threonine-protein kinase</keyword>
<feature type="domain" description="Protein kinase" evidence="17">
    <location>
        <begin position="319"/>
        <end position="633"/>
    </location>
</feature>
<dbReference type="PROSITE" id="PS50011">
    <property type="entry name" value="PROTEIN_KINASE_DOM"/>
    <property type="match status" value="1"/>
</dbReference>
<evidence type="ECO:0000256" key="6">
    <source>
        <dbReference type="ARBA" id="ARBA00022729"/>
    </source>
</evidence>
<sequence>MRKQASAVFLEALFPLSILFFFIPIFHARNLQQCSSSCGDLKNISYPFRLQGDPVNCGDLSFQLSCQNNKAILNFRGGKYYVKGISYDEHTIRIVDVNLGNGSCSLPYRSLSMYEATVDSRYPSLINFWQANFVNCSDGIPDLADSEVPCLSGNDYHFYVNFSDRNLFAYDIPNTCKVISMVPTSSENKVNYPYETTMKLLASGFDLRWSVECRDCRAAGLSCVYKSNNDPRIFQCETLDEYDYETQLQIAIAFLVSNSVIDMALVVRFIFVPLVVFAFLLHKYFTGQKTVVDAENFRHSQILLTPKRYSYTDILAMTNDFKHKLGQGGFGSVYKGQLLTNGCLVAVKMLVSSKLSEENFINEVSTLSKIQHSNVIKLLGFCSEGSKHALVYEYMPNGSLDKHIFSKGGNAGPFSWDKLHEITLGIAEGIEFLHSKFALRIAHFDIKPRNILLDQNFVPKITDFGFAKFYPKKNDFISICATNETVEYMAPELISRDHGAVSCKSDVYSFGMLLLELASRRRNVNESTDSNKVYLPSWVYDQINEGKDMELENVIESETTIARKMFITGLWCTQTNALYRPSMARVVEMLQGKIDGLELPPKPVSFSQNVYISEPQSDSPKELLIPESMQRSA</sequence>
<keyword evidence="8" id="KW-0418">Kinase</keyword>
<evidence type="ECO:0000256" key="16">
    <source>
        <dbReference type="SAM" id="Phobius"/>
    </source>
</evidence>
<dbReference type="PROSITE" id="PS00107">
    <property type="entry name" value="PROTEIN_KINASE_ATP"/>
    <property type="match status" value="1"/>
</dbReference>
<dbReference type="Gene3D" id="3.30.200.20">
    <property type="entry name" value="Phosphorylase Kinase, domain 1"/>
    <property type="match status" value="1"/>
</dbReference>
<dbReference type="FunFam" id="3.30.200.20:FF:000178">
    <property type="entry name" value="serine/threonine-protein kinase PBS1-like"/>
    <property type="match status" value="1"/>
</dbReference>
<evidence type="ECO:0000259" key="17">
    <source>
        <dbReference type="PROSITE" id="PS50011"/>
    </source>
</evidence>
<accession>A0A6P5Y1E7</accession>
<dbReference type="Pfam" id="PF14380">
    <property type="entry name" value="WAK_assoc"/>
    <property type="match status" value="1"/>
</dbReference>
<protein>
    <recommendedName>
        <fullName evidence="2">non-specific serine/threonine protein kinase</fullName>
        <ecNumber evidence="2">2.7.11.1</ecNumber>
    </recommendedName>
</protein>
<dbReference type="InterPro" id="IPR032872">
    <property type="entry name" value="WAK_assoc_C"/>
</dbReference>
<evidence type="ECO:0000256" key="4">
    <source>
        <dbReference type="ARBA" id="ARBA00022679"/>
    </source>
</evidence>
<keyword evidence="7 15" id="KW-0547">Nucleotide-binding</keyword>
<dbReference type="InterPro" id="IPR011009">
    <property type="entry name" value="Kinase-like_dom_sf"/>
</dbReference>
<dbReference type="Gene3D" id="1.10.510.10">
    <property type="entry name" value="Transferase(Phosphotransferase) domain 1"/>
    <property type="match status" value="1"/>
</dbReference>
<evidence type="ECO:0000256" key="2">
    <source>
        <dbReference type="ARBA" id="ARBA00012513"/>
    </source>
</evidence>
<evidence type="ECO:0000256" key="1">
    <source>
        <dbReference type="ARBA" id="ARBA00004479"/>
    </source>
</evidence>
<dbReference type="GeneID" id="111287813"/>
<keyword evidence="18" id="KW-1185">Reference proteome</keyword>
<evidence type="ECO:0000256" key="5">
    <source>
        <dbReference type="ARBA" id="ARBA00022692"/>
    </source>
</evidence>
<keyword evidence="6" id="KW-0732">Signal</keyword>
<dbReference type="PANTHER" id="PTHR27009">
    <property type="entry name" value="RUST RESISTANCE KINASE LR10-RELATED"/>
    <property type="match status" value="1"/>
</dbReference>
<dbReference type="GO" id="GO:0004674">
    <property type="term" value="F:protein serine/threonine kinase activity"/>
    <property type="evidence" value="ECO:0007669"/>
    <property type="project" value="UniProtKB-KW"/>
</dbReference>
<comment type="subcellular location">
    <subcellularLocation>
        <location evidence="1">Membrane</location>
        <topology evidence="1">Single-pass type I membrane protein</topology>
    </subcellularLocation>
</comment>
<dbReference type="OrthoDB" id="544400at2759"/>
<dbReference type="EC" id="2.7.11.1" evidence="2"/>
<evidence type="ECO:0000256" key="11">
    <source>
        <dbReference type="ARBA" id="ARBA00023136"/>
    </source>
</evidence>
<evidence type="ECO:0000256" key="14">
    <source>
        <dbReference type="ARBA" id="ARBA00048679"/>
    </source>
</evidence>
<evidence type="ECO:0000256" key="15">
    <source>
        <dbReference type="PROSITE-ProRule" id="PRU10141"/>
    </source>
</evidence>
<evidence type="ECO:0000256" key="12">
    <source>
        <dbReference type="ARBA" id="ARBA00023180"/>
    </source>
</evidence>
<keyword evidence="5 16" id="KW-0812">Transmembrane</keyword>
<comment type="catalytic activity">
    <reaction evidence="13">
        <text>L-threonyl-[protein] + ATP = O-phospho-L-threonyl-[protein] + ADP + H(+)</text>
        <dbReference type="Rhea" id="RHEA:46608"/>
        <dbReference type="Rhea" id="RHEA-COMP:11060"/>
        <dbReference type="Rhea" id="RHEA-COMP:11605"/>
        <dbReference type="ChEBI" id="CHEBI:15378"/>
        <dbReference type="ChEBI" id="CHEBI:30013"/>
        <dbReference type="ChEBI" id="CHEBI:30616"/>
        <dbReference type="ChEBI" id="CHEBI:61977"/>
        <dbReference type="ChEBI" id="CHEBI:456216"/>
        <dbReference type="EC" id="2.7.11.1"/>
    </reaction>
</comment>
<keyword evidence="12" id="KW-0325">Glycoprotein</keyword>
<feature type="binding site" evidence="15">
    <location>
        <position position="348"/>
    </location>
    <ligand>
        <name>ATP</name>
        <dbReference type="ChEBI" id="CHEBI:30616"/>
    </ligand>
</feature>
<dbReference type="InterPro" id="IPR025287">
    <property type="entry name" value="WAK_GUB"/>
</dbReference>
<evidence type="ECO:0000313" key="18">
    <source>
        <dbReference type="Proteomes" id="UP000515121"/>
    </source>
</evidence>
<feature type="transmembrane region" description="Helical" evidence="16">
    <location>
        <begin position="7"/>
        <end position="26"/>
    </location>
</feature>
<dbReference type="GO" id="GO:0016020">
    <property type="term" value="C:membrane"/>
    <property type="evidence" value="ECO:0007669"/>
    <property type="project" value="UniProtKB-SubCell"/>
</dbReference>
<dbReference type="InterPro" id="IPR008271">
    <property type="entry name" value="Ser/Thr_kinase_AS"/>
</dbReference>
<reference evidence="19" key="1">
    <citation type="submission" date="2025-08" db="UniProtKB">
        <authorList>
            <consortium name="RefSeq"/>
        </authorList>
    </citation>
    <scope>IDENTIFICATION</scope>
    <source>
        <tissue evidence="19">Fruit stalk</tissue>
    </source>
</reference>
<gene>
    <name evidence="19" type="primary">LOC111287813</name>
</gene>
<dbReference type="SUPFAM" id="SSF56112">
    <property type="entry name" value="Protein kinase-like (PK-like)"/>
    <property type="match status" value="1"/>
</dbReference>
<dbReference type="FunFam" id="1.10.510.10:FF:000590">
    <property type="entry name" value="PR5-like receptor kinase"/>
    <property type="match status" value="1"/>
</dbReference>
<dbReference type="GO" id="GO:0005524">
    <property type="term" value="F:ATP binding"/>
    <property type="evidence" value="ECO:0007669"/>
    <property type="project" value="UniProtKB-UniRule"/>
</dbReference>
<dbReference type="InterPro" id="IPR045874">
    <property type="entry name" value="LRK10/LRL21-25-like"/>
</dbReference>
<keyword evidence="9 15" id="KW-0067">ATP-binding</keyword>
<evidence type="ECO:0000313" key="19">
    <source>
        <dbReference type="RefSeq" id="XP_022734215.1"/>
    </source>
</evidence>
<dbReference type="Proteomes" id="UP000515121">
    <property type="component" value="Unplaced"/>
</dbReference>
<dbReference type="PROSITE" id="PS00108">
    <property type="entry name" value="PROTEIN_KINASE_ST"/>
    <property type="match status" value="1"/>
</dbReference>
<organism evidence="18 19">
    <name type="scientific">Durio zibethinus</name>
    <name type="common">Durian</name>
    <dbReference type="NCBI Taxonomy" id="66656"/>
    <lineage>
        <taxon>Eukaryota</taxon>
        <taxon>Viridiplantae</taxon>
        <taxon>Streptophyta</taxon>
        <taxon>Embryophyta</taxon>
        <taxon>Tracheophyta</taxon>
        <taxon>Spermatophyta</taxon>
        <taxon>Magnoliopsida</taxon>
        <taxon>eudicotyledons</taxon>
        <taxon>Gunneridae</taxon>
        <taxon>Pentapetalae</taxon>
        <taxon>rosids</taxon>
        <taxon>malvids</taxon>
        <taxon>Malvales</taxon>
        <taxon>Malvaceae</taxon>
        <taxon>Helicteroideae</taxon>
        <taxon>Durio</taxon>
    </lineage>
</organism>
<comment type="catalytic activity">
    <reaction evidence="14">
        <text>L-seryl-[protein] + ATP = O-phospho-L-seryl-[protein] + ADP + H(+)</text>
        <dbReference type="Rhea" id="RHEA:17989"/>
        <dbReference type="Rhea" id="RHEA-COMP:9863"/>
        <dbReference type="Rhea" id="RHEA-COMP:11604"/>
        <dbReference type="ChEBI" id="CHEBI:15378"/>
        <dbReference type="ChEBI" id="CHEBI:29999"/>
        <dbReference type="ChEBI" id="CHEBI:30616"/>
        <dbReference type="ChEBI" id="CHEBI:83421"/>
        <dbReference type="ChEBI" id="CHEBI:456216"/>
        <dbReference type="EC" id="2.7.11.1"/>
    </reaction>
</comment>
<dbReference type="GO" id="GO:0030247">
    <property type="term" value="F:polysaccharide binding"/>
    <property type="evidence" value="ECO:0007669"/>
    <property type="project" value="InterPro"/>
</dbReference>
<dbReference type="KEGG" id="dzi:111287813"/>
<evidence type="ECO:0000256" key="13">
    <source>
        <dbReference type="ARBA" id="ARBA00047899"/>
    </source>
</evidence>
<keyword evidence="10 16" id="KW-1133">Transmembrane helix</keyword>
<dbReference type="InterPro" id="IPR017441">
    <property type="entry name" value="Protein_kinase_ATP_BS"/>
</dbReference>
<dbReference type="Pfam" id="PF13947">
    <property type="entry name" value="GUB_WAK_bind"/>
    <property type="match status" value="1"/>
</dbReference>
<evidence type="ECO:0000256" key="10">
    <source>
        <dbReference type="ARBA" id="ARBA00022989"/>
    </source>
</evidence>
<keyword evidence="4" id="KW-0808">Transferase</keyword>
<dbReference type="RefSeq" id="XP_022734215.1">
    <property type="nucleotide sequence ID" value="XM_022878480.1"/>
</dbReference>
<evidence type="ECO:0000256" key="3">
    <source>
        <dbReference type="ARBA" id="ARBA00022527"/>
    </source>
</evidence>
<dbReference type="SMART" id="SM00220">
    <property type="entry name" value="S_TKc"/>
    <property type="match status" value="1"/>
</dbReference>
<keyword evidence="11 16" id="KW-0472">Membrane</keyword>
<dbReference type="Pfam" id="PF00069">
    <property type="entry name" value="Pkinase"/>
    <property type="match status" value="1"/>
</dbReference>
<name>A0A6P5Y1E7_DURZI</name>
<dbReference type="InterPro" id="IPR000719">
    <property type="entry name" value="Prot_kinase_dom"/>
</dbReference>
<evidence type="ECO:0000256" key="8">
    <source>
        <dbReference type="ARBA" id="ARBA00022777"/>
    </source>
</evidence>
<evidence type="ECO:0000256" key="9">
    <source>
        <dbReference type="ARBA" id="ARBA00022840"/>
    </source>
</evidence>
<proteinExistence type="predicted"/>
<dbReference type="AlphaFoldDB" id="A0A6P5Y1E7"/>
<evidence type="ECO:0000256" key="7">
    <source>
        <dbReference type="ARBA" id="ARBA00022741"/>
    </source>
</evidence>